<organism evidence="2 3">
    <name type="scientific">Rubellimicrobium aerolatum</name>
    <dbReference type="NCBI Taxonomy" id="490979"/>
    <lineage>
        <taxon>Bacteria</taxon>
        <taxon>Pseudomonadati</taxon>
        <taxon>Pseudomonadota</taxon>
        <taxon>Alphaproteobacteria</taxon>
        <taxon>Rhodobacterales</taxon>
        <taxon>Roseobacteraceae</taxon>
        <taxon>Rubellimicrobium</taxon>
    </lineage>
</organism>
<sequence length="331" mass="34192">MSVTGLGDRAQLLLGLRQNTEIRTRLAARSQELSTGVASDMVAHRKGDTAPLADLDRRVALAKAYGSAAKEAATRLGLVDEALERVETARSGLFSDLVTATAGGNLGTASASARSAFATIVSALNTQLGDDGLFAGTATGGTALASADAMMADILATMAGVTTAAGVEAGLDDWFAGTGDGFGAAYQGSDADARRDIDADTRVRIGVRADDPTLRGLLRAAALGALAADVTLDLPDEEAGALIEGSRDALLSLSSPLTELRAGIGLGQSRVDQAIARHAAKASAWQILRNELAEVDPYGTASEVEALQTQLETHYEMTQRLSSLSLMSYLR</sequence>
<evidence type="ECO:0000259" key="1">
    <source>
        <dbReference type="Pfam" id="PF00700"/>
    </source>
</evidence>
<keyword evidence="2" id="KW-0282">Flagellum</keyword>
<keyword evidence="2" id="KW-0966">Cell projection</keyword>
<dbReference type="SUPFAM" id="SSF64518">
    <property type="entry name" value="Phase 1 flagellin"/>
    <property type="match status" value="1"/>
</dbReference>
<reference evidence="3" key="1">
    <citation type="journal article" date="2019" name="Int. J. Syst. Evol. Microbiol.">
        <title>The Global Catalogue of Microorganisms (GCM) 10K type strain sequencing project: providing services to taxonomists for standard genome sequencing and annotation.</title>
        <authorList>
            <consortium name="The Broad Institute Genomics Platform"/>
            <consortium name="The Broad Institute Genome Sequencing Center for Infectious Disease"/>
            <person name="Wu L."/>
            <person name="Ma J."/>
        </authorList>
    </citation>
    <scope>NUCLEOTIDE SEQUENCE [LARGE SCALE GENOMIC DNA]</scope>
    <source>
        <strain evidence="3">KACC 11588</strain>
    </source>
</reference>
<keyword evidence="2" id="KW-0969">Cilium</keyword>
<dbReference type="Proteomes" id="UP001596056">
    <property type="component" value="Unassembled WGS sequence"/>
</dbReference>
<evidence type="ECO:0000313" key="3">
    <source>
        <dbReference type="Proteomes" id="UP001596056"/>
    </source>
</evidence>
<dbReference type="Pfam" id="PF00700">
    <property type="entry name" value="Flagellin_C"/>
    <property type="match status" value="1"/>
</dbReference>
<comment type="caution">
    <text evidence="2">The sequence shown here is derived from an EMBL/GenBank/DDBJ whole genome shotgun (WGS) entry which is preliminary data.</text>
</comment>
<name>A0ABW0S9X4_9RHOB</name>
<keyword evidence="3" id="KW-1185">Reference proteome</keyword>
<proteinExistence type="predicted"/>
<feature type="domain" description="Flagellin C-terminal" evidence="1">
    <location>
        <begin position="257"/>
        <end position="330"/>
    </location>
</feature>
<protein>
    <submittedName>
        <fullName evidence="2">Flagellin</fullName>
    </submittedName>
</protein>
<dbReference type="RefSeq" id="WP_209838388.1">
    <property type="nucleotide sequence ID" value="NZ_JAGGJP010000003.1"/>
</dbReference>
<evidence type="ECO:0000313" key="2">
    <source>
        <dbReference type="EMBL" id="MFC5565704.1"/>
    </source>
</evidence>
<gene>
    <name evidence="2" type="ORF">ACFPOC_04635</name>
</gene>
<dbReference type="InterPro" id="IPR046358">
    <property type="entry name" value="Flagellin_C"/>
</dbReference>
<accession>A0ABW0S9X4</accession>
<dbReference type="EMBL" id="JBHSNA010000003">
    <property type="protein sequence ID" value="MFC5565704.1"/>
    <property type="molecule type" value="Genomic_DNA"/>
</dbReference>